<dbReference type="AlphaFoldDB" id="A0AAX3WL96"/>
<evidence type="ECO:0000313" key="1">
    <source>
        <dbReference type="EMBL" id="WHQ71306.1"/>
    </source>
</evidence>
<name>A0AAX3WL96_METEX</name>
<dbReference type="PANTHER" id="PTHR21015:SF22">
    <property type="entry name" value="GLYCOSYLTRANSFERASE"/>
    <property type="match status" value="1"/>
</dbReference>
<dbReference type="SUPFAM" id="SSF53756">
    <property type="entry name" value="UDP-Glycosyltransferase/glycogen phosphorylase"/>
    <property type="match status" value="1"/>
</dbReference>
<protein>
    <submittedName>
        <fullName evidence="1">Glycosyltransferase</fullName>
    </submittedName>
</protein>
<proteinExistence type="predicted"/>
<gene>
    <name evidence="1" type="ORF">KEC54_06975</name>
</gene>
<reference evidence="1" key="1">
    <citation type="journal article" date="2022" name="Biotechnol. Bioprocess Eng.">
        <title>Pan-genome Analysis Reveals Comparative Genomic Features of Central Metabolic Pathways in Methylorubrum extorquens.</title>
        <authorList>
            <person name="Lee G.M."/>
            <person name="Scott-Nevros Z.K."/>
            <person name="Lee S.-M."/>
            <person name="Kim D."/>
        </authorList>
    </citation>
    <scope>NUCLEOTIDE SEQUENCE</scope>
    <source>
        <strain evidence="1">ATCC 55366</strain>
    </source>
</reference>
<sequence>MTRPVGYYVHHQGAGHLQRAIALARALAAFGRPCTLMGSFAGLDVSGAPGPVLDLPDDRLDRSFDGQDGVGQRPECFHYVPLNHPGIRARMGRIAAWAAENDPALIVVDVSAEVALLARLLSVPSLVVRLSGTRTDPPHLEAFRAASRLLAPFPEALDGGDVPAWMREKTIYGGFLGGAPAGAVSKEDGRIVVVFGRGGEGGRLERLVQAADAVPDRAWHVLGPVTGAGAAPKNLHLHGWVTDVRPHLAPASLVIGGAGDGLVTAVAGLGKRFLCLPEPRAYDEQDAKAEALERLGAAVVQRGWPDPAAWALLVARGLALDPDVVRRLAEPDALARTAAAIETLCRDAG</sequence>
<organism evidence="1 2">
    <name type="scientific">Methylorubrum extorquens</name>
    <name type="common">Methylobacterium dichloromethanicum</name>
    <name type="synonym">Methylobacterium extorquens</name>
    <dbReference type="NCBI Taxonomy" id="408"/>
    <lineage>
        <taxon>Bacteria</taxon>
        <taxon>Pseudomonadati</taxon>
        <taxon>Pseudomonadota</taxon>
        <taxon>Alphaproteobacteria</taxon>
        <taxon>Hyphomicrobiales</taxon>
        <taxon>Methylobacteriaceae</taxon>
        <taxon>Methylorubrum</taxon>
    </lineage>
</organism>
<dbReference type="Proteomes" id="UP001223720">
    <property type="component" value="Chromosome"/>
</dbReference>
<dbReference type="GO" id="GO:0016757">
    <property type="term" value="F:glycosyltransferase activity"/>
    <property type="evidence" value="ECO:0007669"/>
    <property type="project" value="TreeGrafter"/>
</dbReference>
<accession>A0AAX3WL96</accession>
<dbReference type="Gene3D" id="3.40.50.2000">
    <property type="entry name" value="Glycogen Phosphorylase B"/>
    <property type="match status" value="1"/>
</dbReference>
<evidence type="ECO:0000313" key="2">
    <source>
        <dbReference type="Proteomes" id="UP001223720"/>
    </source>
</evidence>
<dbReference type="RefSeq" id="WP_056117795.1">
    <property type="nucleotide sequence ID" value="NZ_CP073633.1"/>
</dbReference>
<dbReference type="PANTHER" id="PTHR21015">
    <property type="entry name" value="UDP-N-ACETYLGLUCOSAMINE--N-ACETYLMURAMYL-(PENTAPEPTIDE) PYROPHOSPHORYL-UNDECAPRENOL N-ACETYLGLUCOSAMINE TRANSFERASE 1"/>
    <property type="match status" value="1"/>
</dbReference>
<dbReference type="EMBL" id="CP073633">
    <property type="protein sequence ID" value="WHQ71306.1"/>
    <property type="molecule type" value="Genomic_DNA"/>
</dbReference>